<keyword evidence="3" id="KW-1185">Reference proteome</keyword>
<proteinExistence type="predicted"/>
<gene>
    <name evidence="2" type="ORF">STAS_12738</name>
</gene>
<keyword evidence="2" id="KW-0418">Kinase</keyword>
<keyword evidence="2" id="KW-0808">Transferase</keyword>
<sequence length="103" mass="11550">MPLKSAGEDDLVPPENTNYPAGEDDLVPPENTSCPAGEDELSRRRRRPRPAEKTSFPPEKTTSSRLPTSVDLRHLGSRKLESSSLQTLRVLIDSKMREFSFII</sequence>
<dbReference type="EMBL" id="BKCP01005172">
    <property type="protein sequence ID" value="GER36404.1"/>
    <property type="molecule type" value="Genomic_DNA"/>
</dbReference>
<dbReference type="Proteomes" id="UP000325081">
    <property type="component" value="Unassembled WGS sequence"/>
</dbReference>
<organism evidence="2 3">
    <name type="scientific">Striga asiatica</name>
    <name type="common">Asiatic witchweed</name>
    <name type="synonym">Buchnera asiatica</name>
    <dbReference type="NCBI Taxonomy" id="4170"/>
    <lineage>
        <taxon>Eukaryota</taxon>
        <taxon>Viridiplantae</taxon>
        <taxon>Streptophyta</taxon>
        <taxon>Embryophyta</taxon>
        <taxon>Tracheophyta</taxon>
        <taxon>Spermatophyta</taxon>
        <taxon>Magnoliopsida</taxon>
        <taxon>eudicotyledons</taxon>
        <taxon>Gunneridae</taxon>
        <taxon>Pentapetalae</taxon>
        <taxon>asterids</taxon>
        <taxon>lamiids</taxon>
        <taxon>Lamiales</taxon>
        <taxon>Orobanchaceae</taxon>
        <taxon>Buchnereae</taxon>
        <taxon>Striga</taxon>
    </lineage>
</organism>
<accession>A0A5A7PUI3</accession>
<dbReference type="GO" id="GO:0016301">
    <property type="term" value="F:kinase activity"/>
    <property type="evidence" value="ECO:0007669"/>
    <property type="project" value="UniProtKB-KW"/>
</dbReference>
<dbReference type="AlphaFoldDB" id="A0A5A7PUI3"/>
<name>A0A5A7PUI3_STRAF</name>
<feature type="region of interest" description="Disordered" evidence="1">
    <location>
        <begin position="1"/>
        <end position="72"/>
    </location>
</feature>
<evidence type="ECO:0000313" key="2">
    <source>
        <dbReference type="EMBL" id="GER36404.1"/>
    </source>
</evidence>
<comment type="caution">
    <text evidence="2">The sequence shown here is derived from an EMBL/GenBank/DDBJ whole genome shotgun (WGS) entry which is preliminary data.</text>
</comment>
<reference evidence="3" key="1">
    <citation type="journal article" date="2019" name="Curr. Biol.">
        <title>Genome Sequence of Striga asiatica Provides Insight into the Evolution of Plant Parasitism.</title>
        <authorList>
            <person name="Yoshida S."/>
            <person name="Kim S."/>
            <person name="Wafula E.K."/>
            <person name="Tanskanen J."/>
            <person name="Kim Y.M."/>
            <person name="Honaas L."/>
            <person name="Yang Z."/>
            <person name="Spallek T."/>
            <person name="Conn C.E."/>
            <person name="Ichihashi Y."/>
            <person name="Cheong K."/>
            <person name="Cui S."/>
            <person name="Der J.P."/>
            <person name="Gundlach H."/>
            <person name="Jiao Y."/>
            <person name="Hori C."/>
            <person name="Ishida J.K."/>
            <person name="Kasahara H."/>
            <person name="Kiba T."/>
            <person name="Kim M.S."/>
            <person name="Koo N."/>
            <person name="Laohavisit A."/>
            <person name="Lee Y.H."/>
            <person name="Lumba S."/>
            <person name="McCourt P."/>
            <person name="Mortimer J.C."/>
            <person name="Mutuku J.M."/>
            <person name="Nomura T."/>
            <person name="Sasaki-Sekimoto Y."/>
            <person name="Seto Y."/>
            <person name="Wang Y."/>
            <person name="Wakatake T."/>
            <person name="Sakakibara H."/>
            <person name="Demura T."/>
            <person name="Yamaguchi S."/>
            <person name="Yoneyama K."/>
            <person name="Manabe R.I."/>
            <person name="Nelson D.C."/>
            <person name="Schulman A.H."/>
            <person name="Timko M.P."/>
            <person name="dePamphilis C.W."/>
            <person name="Choi D."/>
            <person name="Shirasu K."/>
        </authorList>
    </citation>
    <scope>NUCLEOTIDE SEQUENCE [LARGE SCALE GENOMIC DNA]</scope>
    <source>
        <strain evidence="3">cv. UVA1</strain>
    </source>
</reference>
<evidence type="ECO:0000256" key="1">
    <source>
        <dbReference type="SAM" id="MobiDB-lite"/>
    </source>
</evidence>
<evidence type="ECO:0000313" key="3">
    <source>
        <dbReference type="Proteomes" id="UP000325081"/>
    </source>
</evidence>
<protein>
    <submittedName>
        <fullName evidence="2">Protein kinase family protein with ARM repeat domain</fullName>
    </submittedName>
</protein>